<sequence length="81" mass="9060">MQTKGPPTNLSFFQPPQLHLQPRPFNKSLYTNAAVGSSLSRHPIQDQKFKHPPLLLSFLGGSLRAVLYLVPTLFTDVAHIH</sequence>
<organism evidence="1">
    <name type="scientific">Arundo donax</name>
    <name type="common">Giant reed</name>
    <name type="synonym">Donax arundinaceus</name>
    <dbReference type="NCBI Taxonomy" id="35708"/>
    <lineage>
        <taxon>Eukaryota</taxon>
        <taxon>Viridiplantae</taxon>
        <taxon>Streptophyta</taxon>
        <taxon>Embryophyta</taxon>
        <taxon>Tracheophyta</taxon>
        <taxon>Spermatophyta</taxon>
        <taxon>Magnoliopsida</taxon>
        <taxon>Liliopsida</taxon>
        <taxon>Poales</taxon>
        <taxon>Poaceae</taxon>
        <taxon>PACMAD clade</taxon>
        <taxon>Arundinoideae</taxon>
        <taxon>Arundineae</taxon>
        <taxon>Arundo</taxon>
    </lineage>
</organism>
<accession>A0A0A9DAH9</accession>
<name>A0A0A9DAH9_ARUDO</name>
<dbReference type="AlphaFoldDB" id="A0A0A9DAH9"/>
<proteinExistence type="predicted"/>
<reference evidence="1" key="2">
    <citation type="journal article" date="2015" name="Data Brief">
        <title>Shoot transcriptome of the giant reed, Arundo donax.</title>
        <authorList>
            <person name="Barrero R.A."/>
            <person name="Guerrero F.D."/>
            <person name="Moolhuijzen P."/>
            <person name="Goolsby J.A."/>
            <person name="Tidwell J."/>
            <person name="Bellgard S.E."/>
            <person name="Bellgard M.I."/>
        </authorList>
    </citation>
    <scope>NUCLEOTIDE SEQUENCE</scope>
    <source>
        <tissue evidence="1">Shoot tissue taken approximately 20 cm above the soil surface</tissue>
    </source>
</reference>
<protein>
    <submittedName>
        <fullName evidence="1">Uncharacterized protein</fullName>
    </submittedName>
</protein>
<reference evidence="1" key="1">
    <citation type="submission" date="2014-09" db="EMBL/GenBank/DDBJ databases">
        <authorList>
            <person name="Magalhaes I.L.F."/>
            <person name="Oliveira U."/>
            <person name="Santos F.R."/>
            <person name="Vidigal T.H.D.A."/>
            <person name="Brescovit A.D."/>
            <person name="Santos A.J."/>
        </authorList>
    </citation>
    <scope>NUCLEOTIDE SEQUENCE</scope>
    <source>
        <tissue evidence="1">Shoot tissue taken approximately 20 cm above the soil surface</tissue>
    </source>
</reference>
<dbReference type="EMBL" id="GBRH01214207">
    <property type="protein sequence ID" value="JAD83688.1"/>
    <property type="molecule type" value="Transcribed_RNA"/>
</dbReference>
<evidence type="ECO:0000313" key="1">
    <source>
        <dbReference type="EMBL" id="JAD83688.1"/>
    </source>
</evidence>